<protein>
    <submittedName>
        <fullName evidence="1">Uncharacterized protein</fullName>
    </submittedName>
</protein>
<evidence type="ECO:0000313" key="2">
    <source>
        <dbReference type="Proteomes" id="UP000683360"/>
    </source>
</evidence>
<proteinExistence type="predicted"/>
<dbReference type="InterPro" id="IPR011735">
    <property type="entry name" value="WlaTC/HtrL_glycosyltransf"/>
</dbReference>
<dbReference type="OrthoDB" id="411632at2759"/>
<accession>A0A8S3RAX8</accession>
<dbReference type="AlphaFoldDB" id="A0A8S3RAX8"/>
<reference evidence="1" key="1">
    <citation type="submission" date="2021-03" db="EMBL/GenBank/DDBJ databases">
        <authorList>
            <person name="Bekaert M."/>
        </authorList>
    </citation>
    <scope>NUCLEOTIDE SEQUENCE</scope>
</reference>
<organism evidence="1 2">
    <name type="scientific">Mytilus edulis</name>
    <name type="common">Blue mussel</name>
    <dbReference type="NCBI Taxonomy" id="6550"/>
    <lineage>
        <taxon>Eukaryota</taxon>
        <taxon>Metazoa</taxon>
        <taxon>Spiralia</taxon>
        <taxon>Lophotrochozoa</taxon>
        <taxon>Mollusca</taxon>
        <taxon>Bivalvia</taxon>
        <taxon>Autobranchia</taxon>
        <taxon>Pteriomorphia</taxon>
        <taxon>Mytilida</taxon>
        <taxon>Mytiloidea</taxon>
        <taxon>Mytilidae</taxon>
        <taxon>Mytilinae</taxon>
        <taxon>Mytilus</taxon>
    </lineage>
</organism>
<comment type="caution">
    <text evidence="1">The sequence shown here is derived from an EMBL/GenBank/DDBJ whole genome shotgun (WGS) entry which is preliminary data.</text>
</comment>
<dbReference type="EMBL" id="CAJPWZ010000885">
    <property type="protein sequence ID" value="CAG2202297.1"/>
    <property type="molecule type" value="Genomic_DNA"/>
</dbReference>
<keyword evidence="2" id="KW-1185">Reference proteome</keyword>
<evidence type="ECO:0000313" key="1">
    <source>
        <dbReference type="EMBL" id="CAG2202297.1"/>
    </source>
</evidence>
<dbReference type="Proteomes" id="UP000683360">
    <property type="component" value="Unassembled WGS sequence"/>
</dbReference>
<dbReference type="Pfam" id="PF09612">
    <property type="entry name" value="HtrL_YibB"/>
    <property type="match status" value="1"/>
</dbReference>
<name>A0A8S3RAX8_MYTED</name>
<gene>
    <name evidence="1" type="ORF">MEDL_16878</name>
</gene>
<sequence>MENSATLVSVLYDIKREEWKSYKRSFQTYLGYFTNILKLKTKLVLFCENSTLQLLKSNSEYLAHKNIHTIVIPYSQLEYAKFRSKIEETLSSEEFQRDNKMLNNPEGYSADYIVLMNNKLSFMKEAVEKDPFHTSHFFWIDAGYGHGNRMFFPTAPKYWEPKNLLKLKNKITYIKLYENPDAFKGYELQIYKEQAAPVLNGAFFGGDKESIIEYYHLYDSVFKEYLFTHNIVDDDQNIGIFCYYRRPELFNLVFGDWNDVMKLFG</sequence>